<protein>
    <recommendedName>
        <fullName evidence="1">PRC-barrel domain-containing protein</fullName>
    </recommendedName>
</protein>
<dbReference type="InterPro" id="IPR011033">
    <property type="entry name" value="PRC_barrel-like_sf"/>
</dbReference>
<feature type="domain" description="PRC-barrel" evidence="1">
    <location>
        <begin position="7"/>
        <end position="79"/>
    </location>
</feature>
<gene>
    <name evidence="2" type="ORF">AVDCRST_MAG92-2970</name>
</gene>
<dbReference type="InterPro" id="IPR027275">
    <property type="entry name" value="PRC-brl_dom"/>
</dbReference>
<evidence type="ECO:0000259" key="1">
    <source>
        <dbReference type="Pfam" id="PF05239"/>
    </source>
</evidence>
<organism evidence="2">
    <name type="scientific">uncultured Coleofasciculus sp</name>
    <dbReference type="NCBI Taxonomy" id="1267456"/>
    <lineage>
        <taxon>Bacteria</taxon>
        <taxon>Bacillati</taxon>
        <taxon>Cyanobacteriota</taxon>
        <taxon>Cyanophyceae</taxon>
        <taxon>Coleofasciculales</taxon>
        <taxon>Coleofasciculaceae</taxon>
        <taxon>Coleofasciculus</taxon>
        <taxon>environmental samples</taxon>
    </lineage>
</organism>
<dbReference type="EMBL" id="CADCTM010000476">
    <property type="protein sequence ID" value="CAA9271082.1"/>
    <property type="molecule type" value="Genomic_DNA"/>
</dbReference>
<dbReference type="AlphaFoldDB" id="A0A6J4JAA7"/>
<dbReference type="PANTHER" id="PTHR36740">
    <property type="entry name" value="PRC DOMAIN-CONTAINING PROTEIN"/>
    <property type="match status" value="1"/>
</dbReference>
<reference evidence="2" key="1">
    <citation type="submission" date="2020-02" db="EMBL/GenBank/DDBJ databases">
        <authorList>
            <person name="Meier V. D."/>
        </authorList>
    </citation>
    <scope>NUCLEOTIDE SEQUENCE</scope>
    <source>
        <strain evidence="2">AVDCRST_MAG92</strain>
    </source>
</reference>
<name>A0A6J4JAA7_9CYAN</name>
<accession>A0A6J4JAA7</accession>
<dbReference type="PANTHER" id="PTHR36740:SF1">
    <property type="entry name" value="PRC-BARREL DOMAIN-CONTAINING PROTEIN"/>
    <property type="match status" value="1"/>
</dbReference>
<sequence length="258" mass="28721">MSTELEVVRQTEVLNRLVLDRRTTEEVGRVEQLWLNPQSHQVIGLTCKSGFLGNNKFSFNWTQIETIGADSILVNYDPEAIEPEKPESVVSLIGHEVWTDAGNKAGKIVDYLFVSRTGAVVEYLFMSSGWRGVLDGIYLLAATTITSAGSKRVIVPDEVIQVPQQYTEGLNQRLSQAAEFLKDDAKKTQLDWEAIKRRAQNITEQVKERTETLTSIAKEKLAEVKSQPEDVSAVEGMKTIDTTAESLPSAPDLPENLK</sequence>
<dbReference type="SUPFAM" id="SSF50346">
    <property type="entry name" value="PRC-barrel domain"/>
    <property type="match status" value="2"/>
</dbReference>
<dbReference type="Pfam" id="PF05239">
    <property type="entry name" value="PRC"/>
    <property type="match status" value="1"/>
</dbReference>
<evidence type="ECO:0000313" key="2">
    <source>
        <dbReference type="EMBL" id="CAA9271082.1"/>
    </source>
</evidence>
<proteinExistence type="predicted"/>
<dbReference type="Gene3D" id="2.30.30.240">
    <property type="entry name" value="PRC-barrel domain"/>
    <property type="match status" value="1"/>
</dbReference>